<evidence type="ECO:0000313" key="10">
    <source>
        <dbReference type="EMBL" id="AKV74714.1"/>
    </source>
</evidence>
<feature type="binding site" evidence="6 7">
    <location>
        <position position="167"/>
    </location>
    <ligand>
        <name>S-adenosyl-L-methionine</name>
        <dbReference type="ChEBI" id="CHEBI:59789"/>
    </ligand>
</feature>
<dbReference type="Proteomes" id="UP000062475">
    <property type="component" value="Chromosome"/>
</dbReference>
<feature type="binding site" evidence="6 7">
    <location>
        <position position="233"/>
    </location>
    <ligand>
        <name>S-adenosyl-L-methionine</name>
        <dbReference type="ChEBI" id="CHEBI:59789"/>
    </ligand>
</feature>
<dbReference type="EMBL" id="CP012176">
    <property type="protein sequence ID" value="AKV83685.1"/>
    <property type="molecule type" value="Genomic_DNA"/>
</dbReference>
<dbReference type="HAMAP" id="MF_01084">
    <property type="entry name" value="Diphthine_synth"/>
    <property type="match status" value="1"/>
</dbReference>
<dbReference type="Gene3D" id="3.30.950.10">
    <property type="entry name" value="Methyltransferase, Cobalt-precorrin-4 Transmethylase, Domain 2"/>
    <property type="match status" value="1"/>
</dbReference>
<evidence type="ECO:0000313" key="12">
    <source>
        <dbReference type="EMBL" id="AKV79203.1"/>
    </source>
</evidence>
<dbReference type="AlphaFoldDB" id="A0A088E5Z0"/>
<dbReference type="PATRIC" id="fig|43687.5.peg.1868"/>
<evidence type="ECO:0000256" key="5">
    <source>
        <dbReference type="ARBA" id="ARBA00022691"/>
    </source>
</evidence>
<dbReference type="SMR" id="A0A088E5Z0"/>
<dbReference type="EMBL" id="CP012175">
    <property type="protein sequence ID" value="AKV81448.1"/>
    <property type="molecule type" value="Genomic_DNA"/>
</dbReference>
<evidence type="ECO:0000313" key="18">
    <source>
        <dbReference type="Proteomes" id="UP000062398"/>
    </source>
</evidence>
<evidence type="ECO:0000256" key="4">
    <source>
        <dbReference type="ARBA" id="ARBA00022679"/>
    </source>
</evidence>
<dbReference type="InterPro" id="IPR014776">
    <property type="entry name" value="4pyrrole_Mease_sub2"/>
</dbReference>
<comment type="subunit">
    <text evidence="6">Homodimer.</text>
</comment>
<dbReference type="RefSeq" id="WP_012021677.1">
    <property type="nucleotide sequence ID" value="NZ_AP019770.1"/>
</dbReference>
<feature type="binding site" evidence="6 7">
    <location>
        <position position="87"/>
    </location>
    <ligand>
        <name>S-adenosyl-L-methionine</name>
        <dbReference type="ChEBI" id="CHEBI:59789"/>
    </ligand>
</feature>
<dbReference type="Proteomes" id="UP000056255">
    <property type="component" value="Chromosome"/>
</dbReference>
<dbReference type="PANTHER" id="PTHR10882:SF0">
    <property type="entry name" value="DIPHTHINE METHYL ESTER SYNTHASE"/>
    <property type="match status" value="1"/>
</dbReference>
<evidence type="ECO:0000256" key="7">
    <source>
        <dbReference type="PIRSR" id="PIRSR036432-1"/>
    </source>
</evidence>
<dbReference type="GeneID" id="91756247"/>
<dbReference type="Proteomes" id="UP000061362">
    <property type="component" value="Chromosome"/>
</dbReference>
<dbReference type="GO" id="GO:0004164">
    <property type="term" value="F:diphthine synthase activity"/>
    <property type="evidence" value="ECO:0007669"/>
    <property type="project" value="UniProtKB-UniRule"/>
</dbReference>
<dbReference type="EMBL" id="CP012173">
    <property type="protein sequence ID" value="AKV76952.1"/>
    <property type="molecule type" value="Genomic_DNA"/>
</dbReference>
<dbReference type="EMBL" id="CP012172">
    <property type="protein sequence ID" value="AKV74714.1"/>
    <property type="molecule type" value="Genomic_DNA"/>
</dbReference>
<dbReference type="PIRSF" id="PIRSF036432">
    <property type="entry name" value="Diphthine_synth"/>
    <property type="match status" value="1"/>
</dbReference>
<dbReference type="InterPro" id="IPR014777">
    <property type="entry name" value="4pyrrole_Mease_sub1"/>
</dbReference>
<dbReference type="SUPFAM" id="SSF53790">
    <property type="entry name" value="Tetrapyrrole methylase"/>
    <property type="match status" value="1"/>
</dbReference>
<name>A0A088E5Z0_9CREN</name>
<feature type="binding site" evidence="6 7">
    <location>
        <begin position="115"/>
        <end position="116"/>
    </location>
    <ligand>
        <name>S-adenosyl-L-methionine</name>
        <dbReference type="ChEBI" id="CHEBI:59789"/>
    </ligand>
</feature>
<evidence type="ECO:0000313" key="16">
    <source>
        <dbReference type="Proteomes" id="UP000056255"/>
    </source>
</evidence>
<comment type="similarity">
    <text evidence="2 6">Belongs to the diphthine synthase family.</text>
</comment>
<dbReference type="EMBL" id="CP008822">
    <property type="protein sequence ID" value="AIM27874.1"/>
    <property type="molecule type" value="Genomic_DNA"/>
</dbReference>
<evidence type="ECO:0000256" key="3">
    <source>
        <dbReference type="ARBA" id="ARBA00022603"/>
    </source>
</evidence>
<evidence type="ECO:0000313" key="13">
    <source>
        <dbReference type="EMBL" id="AKV81448.1"/>
    </source>
</evidence>
<dbReference type="Proteomes" id="UP000029084">
    <property type="component" value="Chromosome"/>
</dbReference>
<keyword evidence="3 6" id="KW-0489">Methyltransferase</keyword>
<protein>
    <recommendedName>
        <fullName evidence="6">Diphthine synthase</fullName>
        <ecNumber evidence="6">2.1.1.98</ecNumber>
    </recommendedName>
    <alternativeName>
        <fullName evidence="6">Diphthamide biosynthesis methyltransferase</fullName>
    </alternativeName>
</protein>
<comment type="function">
    <text evidence="6">S-adenosyl-L-methionine-dependent methyltransferase that catalyzes the trimethylation of the amino group of the modified target histidine residue in translation elongation factor 2 (EF-2), to form an intermediate called diphthine. The three successive methylation reactions represent the second step of diphthamide biosynthesis.</text>
</comment>
<dbReference type="CDD" id="cd11647">
    <property type="entry name" value="DHP5_DphB"/>
    <property type="match status" value="1"/>
</dbReference>
<dbReference type="InterPro" id="IPR000878">
    <property type="entry name" value="4pyrrol_Mease"/>
</dbReference>
<feature type="binding site" evidence="6 7">
    <location>
        <position position="208"/>
    </location>
    <ligand>
        <name>S-adenosyl-L-methionine</name>
        <dbReference type="ChEBI" id="CHEBI:59789"/>
    </ligand>
</feature>
<evidence type="ECO:0000259" key="8">
    <source>
        <dbReference type="Pfam" id="PF00590"/>
    </source>
</evidence>
<comment type="pathway">
    <text evidence="1 6">Protein modification; peptidyl-diphthamide biosynthesis.</text>
</comment>
<sequence length="254" mass="28135">MADIYFVGLGLSKRFLTNASLEVLKGSDVIYADIYTSISCDINEKTLREITGKEIIPATREVLETKEKEIYKLLDSGKNVAIAVVGDPMIATTHVSLATGARARGHRVSVIPGVSVHCYMISRSMLSSYKFGKSVTVTFPVLDKLDYTPYRVIKTNRELGLHTMVYLDLKETGIMTADLALNYLKKMESDIGDKVILDDDLVVIGERLGCADERVRAMKVVDALNQKFGAPPHIIIVPSRNLYEMEVEGLKCLS</sequence>
<keyword evidence="4 6" id="KW-0808">Transferase</keyword>
<evidence type="ECO:0000313" key="17">
    <source>
        <dbReference type="Proteomes" id="UP000061362"/>
    </source>
</evidence>
<evidence type="ECO:0000256" key="6">
    <source>
        <dbReference type="HAMAP-Rule" id="MF_01084"/>
    </source>
</evidence>
<evidence type="ECO:0000313" key="9">
    <source>
        <dbReference type="EMBL" id="AIM27874.1"/>
    </source>
</evidence>
<evidence type="ECO:0000313" key="11">
    <source>
        <dbReference type="EMBL" id="AKV76952.1"/>
    </source>
</evidence>
<dbReference type="EMBL" id="CP012174">
    <property type="protein sequence ID" value="AKV79203.1"/>
    <property type="molecule type" value="Genomic_DNA"/>
</dbReference>
<dbReference type="GO" id="GO:0032259">
    <property type="term" value="P:methylation"/>
    <property type="evidence" value="ECO:0007669"/>
    <property type="project" value="UniProtKB-KW"/>
</dbReference>
<dbReference type="Pfam" id="PF00590">
    <property type="entry name" value="TP_methylase"/>
    <property type="match status" value="1"/>
</dbReference>
<dbReference type="UniPathway" id="UPA00559"/>
<evidence type="ECO:0000313" key="14">
    <source>
        <dbReference type="EMBL" id="AKV83685.1"/>
    </source>
</evidence>
<feature type="binding site" evidence="6 7">
    <location>
        <position position="11"/>
    </location>
    <ligand>
        <name>S-adenosyl-L-methionine</name>
        <dbReference type="ChEBI" id="CHEBI:59789"/>
    </ligand>
</feature>
<dbReference type="InterPro" id="IPR035996">
    <property type="entry name" value="4pyrrol_Methylase_sf"/>
</dbReference>
<evidence type="ECO:0000313" key="19">
    <source>
        <dbReference type="Proteomes" id="UP000062475"/>
    </source>
</evidence>
<dbReference type="PANTHER" id="PTHR10882">
    <property type="entry name" value="DIPHTHINE SYNTHASE"/>
    <property type="match status" value="1"/>
</dbReference>
<evidence type="ECO:0000256" key="1">
    <source>
        <dbReference type="ARBA" id="ARBA00005156"/>
    </source>
</evidence>
<dbReference type="Proteomes" id="UP000068832">
    <property type="component" value="Chromosome"/>
</dbReference>
<dbReference type="OrthoDB" id="39139at2157"/>
<dbReference type="EC" id="2.1.1.98" evidence="6"/>
<organism evidence="9 15">
    <name type="scientific">Metallosphaera sedula</name>
    <dbReference type="NCBI Taxonomy" id="43687"/>
    <lineage>
        <taxon>Archaea</taxon>
        <taxon>Thermoproteota</taxon>
        <taxon>Thermoprotei</taxon>
        <taxon>Sulfolobales</taxon>
        <taxon>Sulfolobaceae</taxon>
        <taxon>Metallosphaera</taxon>
    </lineage>
</organism>
<evidence type="ECO:0000313" key="20">
    <source>
        <dbReference type="Proteomes" id="UP000068832"/>
    </source>
</evidence>
<feature type="domain" description="Tetrapyrrole methylase" evidence="8">
    <location>
        <begin position="4"/>
        <end position="219"/>
    </location>
</feature>
<reference evidence="9 15" key="1">
    <citation type="journal article" date="2014" name="J. Bacteriol.">
        <title>Role of an Archaeal PitA Transporter in the Copper and Arsenic Resistance of Metallosphaera sedula, an Extreme Thermoacidophile.</title>
        <authorList>
            <person name="McCarthy S."/>
            <person name="Ai C."/>
            <person name="Wheaton G."/>
            <person name="Tevatia R."/>
            <person name="Eckrich V."/>
            <person name="Kelly R."/>
            <person name="Blum P."/>
        </authorList>
    </citation>
    <scope>NUCLEOTIDE SEQUENCE [LARGE SCALE GENOMIC DNA]</scope>
    <source>
        <strain evidence="9 15">CuR1</strain>
    </source>
</reference>
<dbReference type="InterPro" id="IPR004551">
    <property type="entry name" value="Dphthn_synthase"/>
</dbReference>
<accession>A0A088E5Z0</accession>
<comment type="catalytic activity">
    <reaction evidence="6">
        <text>2-[(3S)-amino-3-carboxypropyl]-L-histidyl-[translation elongation factor 2] + 3 S-adenosyl-L-methionine = diphthine-[translation elongation factor 2] + 3 S-adenosyl-L-homocysteine + 3 H(+)</text>
        <dbReference type="Rhea" id="RHEA:36415"/>
        <dbReference type="Rhea" id="RHEA-COMP:9749"/>
        <dbReference type="Rhea" id="RHEA-COMP:10172"/>
        <dbReference type="ChEBI" id="CHEBI:15378"/>
        <dbReference type="ChEBI" id="CHEBI:57856"/>
        <dbReference type="ChEBI" id="CHEBI:59789"/>
        <dbReference type="ChEBI" id="CHEBI:73995"/>
        <dbReference type="ChEBI" id="CHEBI:82696"/>
        <dbReference type="EC" id="2.1.1.98"/>
    </reaction>
</comment>
<reference evidence="17 18" key="2">
    <citation type="journal article" date="2015" name="Genome Announc.">
        <title>Complete Genome Sequences of Evolved Arsenate-Resistant Metallosphaera sedula Strains.</title>
        <authorList>
            <person name="Ai C."/>
            <person name="McCarthy S."/>
            <person name="Schackwitz W."/>
            <person name="Martin J."/>
            <person name="Lipzen A."/>
            <person name="Blum P."/>
        </authorList>
    </citation>
    <scope>NUCLEOTIDE SEQUENCE [LARGE SCALE GENOMIC DNA]</scope>
    <source>
        <strain evidence="12 18">ARS120-1</strain>
        <strain evidence="13 17">ARS120-2</strain>
        <strain evidence="10 20">ARS50-1</strain>
        <strain evidence="11 19">ARS50-2</strain>
    </source>
</reference>
<evidence type="ECO:0000256" key="2">
    <source>
        <dbReference type="ARBA" id="ARBA00006729"/>
    </source>
</evidence>
<reference evidence="14 16" key="3">
    <citation type="submission" date="2015-07" db="EMBL/GenBank/DDBJ databases">
        <title>Physiological, transcriptional responses and genome re-sequencing of acid resistant extremely thermoacidophilic Metallosphaera sedula SARC-M1.</title>
        <authorList>
            <person name="Ai C."/>
            <person name="McCarthy S."/>
            <person name="Eckrich V."/>
            <person name="Rudrappa D."/>
            <person name="Qiu G."/>
            <person name="Blum P."/>
        </authorList>
    </citation>
    <scope>NUCLEOTIDE SEQUENCE [LARGE SCALE GENOMIC DNA]</scope>
    <source>
        <strain evidence="14 16">SARC-M1</strain>
    </source>
</reference>
<proteinExistence type="inferred from homology"/>
<gene>
    <name evidence="6" type="primary">dphB</name>
    <name evidence="9" type="ORF">HA72_1735</name>
    <name evidence="10" type="ORF">MsedA_1770</name>
    <name evidence="11" type="ORF">MsedB_1772</name>
    <name evidence="12" type="ORF">MsedC_1770</name>
    <name evidence="13" type="ORF">MsedD_1771</name>
    <name evidence="14" type="ORF">MsedE_1772</name>
</gene>
<dbReference type="Proteomes" id="UP000062398">
    <property type="component" value="Chromosome"/>
</dbReference>
<dbReference type="Gene3D" id="3.40.1010.10">
    <property type="entry name" value="Cobalt-precorrin-4 Transmethylase, Domain 1"/>
    <property type="match status" value="1"/>
</dbReference>
<feature type="binding site" evidence="6 7">
    <location>
        <position position="90"/>
    </location>
    <ligand>
        <name>S-adenosyl-L-methionine</name>
        <dbReference type="ChEBI" id="CHEBI:59789"/>
    </ligand>
</feature>
<dbReference type="GO" id="GO:0017183">
    <property type="term" value="P:protein histidyl modification to diphthamide"/>
    <property type="evidence" value="ECO:0007669"/>
    <property type="project" value="UniProtKB-UniRule"/>
</dbReference>
<evidence type="ECO:0000313" key="15">
    <source>
        <dbReference type="Proteomes" id="UP000029084"/>
    </source>
</evidence>
<dbReference type="OMA" id="HNASIMS"/>
<dbReference type="NCBIfam" id="TIGR00522">
    <property type="entry name" value="dph5"/>
    <property type="match status" value="1"/>
</dbReference>
<keyword evidence="5 6" id="KW-0949">S-adenosyl-L-methionine</keyword>